<dbReference type="GO" id="GO:0016757">
    <property type="term" value="F:glycosyltransferase activity"/>
    <property type="evidence" value="ECO:0007669"/>
    <property type="project" value="InterPro"/>
</dbReference>
<dbReference type="GO" id="GO:0009103">
    <property type="term" value="P:lipopolysaccharide biosynthetic process"/>
    <property type="evidence" value="ECO:0007669"/>
    <property type="project" value="TreeGrafter"/>
</dbReference>
<evidence type="ECO:0000313" key="3">
    <source>
        <dbReference type="EMBL" id="AHF14212.1"/>
    </source>
</evidence>
<evidence type="ECO:0000259" key="2">
    <source>
        <dbReference type="Pfam" id="PF00534"/>
    </source>
</evidence>
<dbReference type="InterPro" id="IPR001296">
    <property type="entry name" value="Glyco_trans_1"/>
</dbReference>
<evidence type="ECO:0000313" key="4">
    <source>
        <dbReference type="Proteomes" id="UP000003586"/>
    </source>
</evidence>
<gene>
    <name evidence="3" type="ORF">NIASO_01440</name>
</gene>
<protein>
    <submittedName>
        <fullName evidence="3">Glycosyl transferase family 1</fullName>
    </submittedName>
</protein>
<dbReference type="OrthoDB" id="9811239at2"/>
<dbReference type="SUPFAM" id="SSF53756">
    <property type="entry name" value="UDP-Glycosyltransferase/glycogen phosphorylase"/>
    <property type="match status" value="1"/>
</dbReference>
<accession>W0ETY4</accession>
<dbReference type="PANTHER" id="PTHR46401:SF2">
    <property type="entry name" value="GLYCOSYLTRANSFERASE WBBK-RELATED"/>
    <property type="match status" value="1"/>
</dbReference>
<evidence type="ECO:0000256" key="1">
    <source>
        <dbReference type="ARBA" id="ARBA00022679"/>
    </source>
</evidence>
<dbReference type="AlphaFoldDB" id="W0ETY4"/>
<keyword evidence="4" id="KW-1185">Reference proteome</keyword>
<name>W0ETY4_9BACT</name>
<dbReference type="STRING" id="929713.NIASO_01440"/>
<keyword evidence="1 3" id="KW-0808">Transferase</keyword>
<dbReference type="HOGENOM" id="CLU_061541_0_0_10"/>
<dbReference type="Pfam" id="PF00534">
    <property type="entry name" value="Glycos_transf_1"/>
    <property type="match status" value="1"/>
</dbReference>
<dbReference type="eggNOG" id="COG0438">
    <property type="taxonomic scope" value="Bacteria"/>
</dbReference>
<feature type="domain" description="Glycosyl transferase family 1" evidence="2">
    <location>
        <begin position="200"/>
        <end position="336"/>
    </location>
</feature>
<dbReference type="Gene3D" id="3.40.50.2000">
    <property type="entry name" value="Glycogen Phosphorylase B"/>
    <property type="match status" value="2"/>
</dbReference>
<proteinExistence type="predicted"/>
<reference evidence="3 4" key="1">
    <citation type="submission" date="2013-12" db="EMBL/GenBank/DDBJ databases">
        <authorList>
            <consortium name="DOE Joint Genome Institute"/>
            <person name="Eisen J."/>
            <person name="Huntemann M."/>
            <person name="Han J."/>
            <person name="Chen A."/>
            <person name="Kyrpides N."/>
            <person name="Mavromatis K."/>
            <person name="Markowitz V."/>
            <person name="Palaniappan K."/>
            <person name="Ivanova N."/>
            <person name="Schaumberg A."/>
            <person name="Pati A."/>
            <person name="Liolios K."/>
            <person name="Nordberg H.P."/>
            <person name="Cantor M.N."/>
            <person name="Hua S.X."/>
            <person name="Woyke T."/>
        </authorList>
    </citation>
    <scope>NUCLEOTIDE SEQUENCE [LARGE SCALE GENOMIC DNA]</scope>
    <source>
        <strain evidence="4">DSM 19437</strain>
    </source>
</reference>
<organism evidence="3 4">
    <name type="scientific">Niabella soli DSM 19437</name>
    <dbReference type="NCBI Taxonomy" id="929713"/>
    <lineage>
        <taxon>Bacteria</taxon>
        <taxon>Pseudomonadati</taxon>
        <taxon>Bacteroidota</taxon>
        <taxon>Chitinophagia</taxon>
        <taxon>Chitinophagales</taxon>
        <taxon>Chitinophagaceae</taxon>
        <taxon>Niabella</taxon>
    </lineage>
</organism>
<dbReference type="KEGG" id="nso:NIASO_01440"/>
<dbReference type="Proteomes" id="UP000003586">
    <property type="component" value="Chromosome"/>
</dbReference>
<dbReference type="CDD" id="cd03801">
    <property type="entry name" value="GT4_PimA-like"/>
    <property type="match status" value="1"/>
</dbReference>
<dbReference type="EMBL" id="CP007035">
    <property type="protein sequence ID" value="AHF14212.1"/>
    <property type="molecule type" value="Genomic_DNA"/>
</dbReference>
<dbReference type="PANTHER" id="PTHR46401">
    <property type="entry name" value="GLYCOSYLTRANSFERASE WBBK-RELATED"/>
    <property type="match status" value="1"/>
</dbReference>
<dbReference type="RefSeq" id="WP_008582055.1">
    <property type="nucleotide sequence ID" value="NZ_CP007035.1"/>
</dbReference>
<sequence>MKVLFQSRKTLFDAPGGDTIQLLKTKEYLERLDVKIDVSTELQPDLTGYDMVHVFNLMRGQESLMQIMNAKKQNKPVALSTIYGLYTDFERKGRKSKARFLFRLLSPFQIEYCKIAARALLGGEFHVGSLKILVTGYYSTLKKIVDNTDVFLPNSLSEMERVIRDFKLKDPKFEVIPNAVDTSLFDPEKTVVEEQYKKYEGCILCVARIEGRKCQADLVEAVRNSPYHLVLVGKPGKNALGYYEAVKNAAGSNVTFINHLEHDKLPQFYKLARVHALVSWMETPGLSSLEAGIMGANLVITPNGDTYDYFGDHAFYCKPGNIASVRNAIDMAYSAPRSSSLQSHIRTHFTWEKTALTTLAAYKQIIK</sequence>